<keyword evidence="3" id="KW-0813">Transport</keyword>
<dbReference type="PANTHER" id="PTHR11562">
    <property type="entry name" value="CATION EFFLUX PROTEIN/ ZINC TRANSPORTER"/>
    <property type="match status" value="1"/>
</dbReference>
<name>A0ABX1LP61_9CYAN</name>
<evidence type="ECO:0000256" key="5">
    <source>
        <dbReference type="ARBA" id="ARBA00022989"/>
    </source>
</evidence>
<feature type="transmembrane region" description="Helical" evidence="9">
    <location>
        <begin position="35"/>
        <end position="56"/>
    </location>
</feature>
<reference evidence="12 13" key="1">
    <citation type="submission" date="2020-03" db="EMBL/GenBank/DDBJ databases">
        <title>Draft Genome Sequence of 2-Methylisoborneol Producing Pseudanabaena yagii Strain GIHE-NHR1 Isolated from North Han River in South Korea.</title>
        <authorList>
            <person name="Jeong J."/>
        </authorList>
    </citation>
    <scope>NUCLEOTIDE SEQUENCE [LARGE SCALE GENOMIC DNA]</scope>
    <source>
        <strain evidence="12 13">GIHE-NHR1</strain>
    </source>
</reference>
<feature type="transmembrane region" description="Helical" evidence="9">
    <location>
        <begin position="199"/>
        <end position="220"/>
    </location>
</feature>
<evidence type="ECO:0000256" key="6">
    <source>
        <dbReference type="ARBA" id="ARBA00023065"/>
    </source>
</evidence>
<dbReference type="NCBIfam" id="TIGR01297">
    <property type="entry name" value="CDF"/>
    <property type="match status" value="1"/>
</dbReference>
<accession>A0ABX1LP61</accession>
<evidence type="ECO:0000256" key="9">
    <source>
        <dbReference type="SAM" id="Phobius"/>
    </source>
</evidence>
<dbReference type="SUPFAM" id="SSF160240">
    <property type="entry name" value="Cation efflux protein cytoplasmic domain-like"/>
    <property type="match status" value="1"/>
</dbReference>
<dbReference type="InterPro" id="IPR027470">
    <property type="entry name" value="Cation_efflux_CTD"/>
</dbReference>
<dbReference type="Gene3D" id="1.20.1510.10">
    <property type="entry name" value="Cation efflux protein transmembrane domain"/>
    <property type="match status" value="1"/>
</dbReference>
<evidence type="ECO:0000256" key="1">
    <source>
        <dbReference type="ARBA" id="ARBA00004141"/>
    </source>
</evidence>
<feature type="transmembrane region" description="Helical" evidence="9">
    <location>
        <begin position="171"/>
        <end position="193"/>
    </location>
</feature>
<protein>
    <submittedName>
        <fullName evidence="12">Cation transporter</fullName>
    </submittedName>
</protein>
<dbReference type="Pfam" id="PF16916">
    <property type="entry name" value="ZT_dimer"/>
    <property type="match status" value="1"/>
</dbReference>
<evidence type="ECO:0000256" key="3">
    <source>
        <dbReference type="ARBA" id="ARBA00022448"/>
    </source>
</evidence>
<feature type="region of interest" description="Disordered" evidence="8">
    <location>
        <begin position="1"/>
        <end position="25"/>
    </location>
</feature>
<dbReference type="SUPFAM" id="SSF161111">
    <property type="entry name" value="Cation efflux protein transmembrane domain-like"/>
    <property type="match status" value="1"/>
</dbReference>
<comment type="similarity">
    <text evidence="2">Belongs to the cation diffusion facilitator (CDF) transporter (TC 2.A.4) family. SLC30A subfamily.</text>
</comment>
<evidence type="ECO:0000256" key="7">
    <source>
        <dbReference type="ARBA" id="ARBA00023136"/>
    </source>
</evidence>
<feature type="domain" description="Cation efflux protein transmembrane" evidence="10">
    <location>
        <begin position="37"/>
        <end position="224"/>
    </location>
</feature>
<comment type="caution">
    <text evidence="12">The sequence shown here is derived from an EMBL/GenBank/DDBJ whole genome shotgun (WGS) entry which is preliminary data.</text>
</comment>
<comment type="subcellular location">
    <subcellularLocation>
        <location evidence="1">Membrane</location>
        <topology evidence="1">Multi-pass membrane protein</topology>
    </subcellularLocation>
</comment>
<dbReference type="InterPro" id="IPR036837">
    <property type="entry name" value="Cation_efflux_CTD_sf"/>
</dbReference>
<dbReference type="RefSeq" id="WP_169361993.1">
    <property type="nucleotide sequence ID" value="NZ_JAAVJL010000001.1"/>
</dbReference>
<evidence type="ECO:0000313" key="12">
    <source>
        <dbReference type="EMBL" id="NMF56895.1"/>
    </source>
</evidence>
<feature type="transmembrane region" description="Helical" evidence="9">
    <location>
        <begin position="106"/>
        <end position="125"/>
    </location>
</feature>
<dbReference type="InterPro" id="IPR027469">
    <property type="entry name" value="Cation_efflux_TMD_sf"/>
</dbReference>
<dbReference type="InterPro" id="IPR058533">
    <property type="entry name" value="Cation_efflux_TM"/>
</dbReference>
<evidence type="ECO:0000313" key="13">
    <source>
        <dbReference type="Proteomes" id="UP000738376"/>
    </source>
</evidence>
<dbReference type="Pfam" id="PF01545">
    <property type="entry name" value="Cation_efflux"/>
    <property type="match status" value="1"/>
</dbReference>
<evidence type="ECO:0000256" key="8">
    <source>
        <dbReference type="SAM" id="MobiDB-lite"/>
    </source>
</evidence>
<dbReference type="EMBL" id="JAAVJL010000001">
    <property type="protein sequence ID" value="NMF56895.1"/>
    <property type="molecule type" value="Genomic_DNA"/>
</dbReference>
<gene>
    <name evidence="12" type="ORF">HC246_02405</name>
</gene>
<keyword evidence="7 9" id="KW-0472">Membrane</keyword>
<evidence type="ECO:0000256" key="4">
    <source>
        <dbReference type="ARBA" id="ARBA00022692"/>
    </source>
</evidence>
<feature type="domain" description="Cation efflux protein cytoplasmic" evidence="11">
    <location>
        <begin position="232"/>
        <end position="304"/>
    </location>
</feature>
<evidence type="ECO:0000259" key="10">
    <source>
        <dbReference type="Pfam" id="PF01545"/>
    </source>
</evidence>
<evidence type="ECO:0000259" key="11">
    <source>
        <dbReference type="Pfam" id="PF16916"/>
    </source>
</evidence>
<evidence type="ECO:0000256" key="2">
    <source>
        <dbReference type="ARBA" id="ARBA00008873"/>
    </source>
</evidence>
<dbReference type="InterPro" id="IPR050681">
    <property type="entry name" value="CDF/SLC30A"/>
</dbReference>
<sequence length="327" mass="35836">MPHQHSHKHHDHSHKGHSHSHHGHDHAVPTNYSQAFIIGFILNVGFVVTEFGFGFFSNSVSLIADAAHNLSDVLGLVISWVAILVSRRQPSSRYTYGWRKSSILATFLNAIFLLVTTGGIVWEAIQRLLEPSSKVEGGVIIAVAAIGIVINTATALLFASGSKGDLNIRAVFLHMAADALVSLGVVLAGIAIIFTKWFWLDPVFSLVISALIIFSTWELLKDSFNLAIDGVPNDIDERAVRTYLSELDGVIGVHDLHIWNMSTVETALTAHLVMPTGNSDEFLAQISRDLQQHFAIAHSTLQIETGDRDHPCVLETKCQAQTIQESK</sequence>
<feature type="compositionally biased region" description="Basic residues" evidence="8">
    <location>
        <begin position="1"/>
        <end position="24"/>
    </location>
</feature>
<organism evidence="12 13">
    <name type="scientific">Pseudanabaena yagii GIHE-NHR1</name>
    <dbReference type="NCBI Taxonomy" id="2722753"/>
    <lineage>
        <taxon>Bacteria</taxon>
        <taxon>Bacillati</taxon>
        <taxon>Cyanobacteriota</taxon>
        <taxon>Cyanophyceae</taxon>
        <taxon>Pseudanabaenales</taxon>
        <taxon>Pseudanabaenaceae</taxon>
        <taxon>Pseudanabaena</taxon>
        <taxon>Pseudanabaena yagii</taxon>
    </lineage>
</organism>
<feature type="transmembrane region" description="Helical" evidence="9">
    <location>
        <begin position="137"/>
        <end position="159"/>
    </location>
</feature>
<keyword evidence="4 9" id="KW-0812">Transmembrane</keyword>
<proteinExistence type="inferred from homology"/>
<keyword evidence="5 9" id="KW-1133">Transmembrane helix</keyword>
<dbReference type="InterPro" id="IPR002524">
    <property type="entry name" value="Cation_efflux"/>
</dbReference>
<dbReference type="Proteomes" id="UP000738376">
    <property type="component" value="Unassembled WGS sequence"/>
</dbReference>
<dbReference type="PANTHER" id="PTHR11562:SF17">
    <property type="entry name" value="RE54080P-RELATED"/>
    <property type="match status" value="1"/>
</dbReference>
<keyword evidence="13" id="KW-1185">Reference proteome</keyword>
<keyword evidence="6" id="KW-0406">Ion transport</keyword>